<evidence type="ECO:0000256" key="4">
    <source>
        <dbReference type="ARBA" id="ARBA00023136"/>
    </source>
</evidence>
<dbReference type="GO" id="GO:0012505">
    <property type="term" value="C:endomembrane system"/>
    <property type="evidence" value="ECO:0007669"/>
    <property type="project" value="UniProtKB-SubCell"/>
</dbReference>
<gene>
    <name evidence="6" type="ORF">sS8_2359</name>
</gene>
<evidence type="ECO:0000256" key="1">
    <source>
        <dbReference type="ARBA" id="ARBA00004127"/>
    </source>
</evidence>
<evidence type="ECO:0008006" key="8">
    <source>
        <dbReference type="Google" id="ProtNLM"/>
    </source>
</evidence>
<evidence type="ECO:0000313" key="7">
    <source>
        <dbReference type="Proteomes" id="UP000266313"/>
    </source>
</evidence>
<accession>A0A250KTN0</accession>
<dbReference type="EMBL" id="AP017928">
    <property type="protein sequence ID" value="BBA34311.1"/>
    <property type="molecule type" value="Genomic_DNA"/>
</dbReference>
<keyword evidence="7" id="KW-1185">Reference proteome</keyword>
<evidence type="ECO:0000256" key="5">
    <source>
        <dbReference type="SAM" id="Phobius"/>
    </source>
</evidence>
<dbReference type="OrthoDB" id="5293276at2"/>
<dbReference type="KEGG" id="mmai:sS8_2359"/>
<comment type="subcellular location">
    <subcellularLocation>
        <location evidence="1">Endomembrane system</location>
        <topology evidence="1">Multi-pass membrane protein</topology>
    </subcellularLocation>
</comment>
<feature type="transmembrane region" description="Helical" evidence="5">
    <location>
        <begin position="86"/>
        <end position="117"/>
    </location>
</feature>
<sequence>MQQIIRFPPPVIALALVGLGLSLSPLTPAFLYFQISSLGFILIAVGIATSASALFQFRLVGTTFVPTGNPTALAKEGPYCWTRNPMYLGVLTALAGFAFLVGSLSMFIAPLGFFFAIDRHFIPYEETKLAGQFAENYLDYLRRVPRWL</sequence>
<feature type="transmembrane region" description="Helical" evidence="5">
    <location>
        <begin position="40"/>
        <end position="60"/>
    </location>
</feature>
<evidence type="ECO:0000256" key="3">
    <source>
        <dbReference type="ARBA" id="ARBA00022989"/>
    </source>
</evidence>
<evidence type="ECO:0000256" key="2">
    <source>
        <dbReference type="ARBA" id="ARBA00022692"/>
    </source>
</evidence>
<reference evidence="6 7" key="1">
    <citation type="submission" date="2016-12" db="EMBL/GenBank/DDBJ databases">
        <title>Genome sequencing of Methylocaldum marinum.</title>
        <authorList>
            <person name="Takeuchi M."/>
            <person name="Kamagata Y."/>
            <person name="Hiraoka S."/>
            <person name="Oshima K."/>
            <person name="Hattori M."/>
            <person name="Iwasaki W."/>
        </authorList>
    </citation>
    <scope>NUCLEOTIDE SEQUENCE [LARGE SCALE GENOMIC DNA]</scope>
    <source>
        <strain evidence="6 7">S8</strain>
    </source>
</reference>
<dbReference type="Gene3D" id="1.20.120.1630">
    <property type="match status" value="1"/>
</dbReference>
<organism evidence="6 7">
    <name type="scientific">Methylocaldum marinum</name>
    <dbReference type="NCBI Taxonomy" id="1432792"/>
    <lineage>
        <taxon>Bacteria</taxon>
        <taxon>Pseudomonadati</taxon>
        <taxon>Pseudomonadota</taxon>
        <taxon>Gammaproteobacteria</taxon>
        <taxon>Methylococcales</taxon>
        <taxon>Methylococcaceae</taxon>
        <taxon>Methylocaldum</taxon>
    </lineage>
</organism>
<dbReference type="AlphaFoldDB" id="A0A250KTN0"/>
<dbReference type="Proteomes" id="UP000266313">
    <property type="component" value="Chromosome"/>
</dbReference>
<protein>
    <recommendedName>
        <fullName evidence="8">Isoprenylcysteine carboxylmethyltransferase family protein</fullName>
    </recommendedName>
</protein>
<dbReference type="RefSeq" id="WP_119629743.1">
    <property type="nucleotide sequence ID" value="NZ_AP017928.1"/>
</dbReference>
<name>A0A250KTN0_9GAMM</name>
<proteinExistence type="predicted"/>
<keyword evidence="2 5" id="KW-0812">Transmembrane</keyword>
<keyword evidence="4 5" id="KW-0472">Membrane</keyword>
<dbReference type="InterPro" id="IPR007318">
    <property type="entry name" value="Phopholipid_MeTrfase"/>
</dbReference>
<evidence type="ECO:0000313" key="6">
    <source>
        <dbReference type="EMBL" id="BBA34311.1"/>
    </source>
</evidence>
<keyword evidence="3 5" id="KW-1133">Transmembrane helix</keyword>
<feature type="transmembrane region" description="Helical" evidence="5">
    <location>
        <begin position="12"/>
        <end position="33"/>
    </location>
</feature>
<dbReference type="Pfam" id="PF04191">
    <property type="entry name" value="PEMT"/>
    <property type="match status" value="1"/>
</dbReference>